<gene>
    <name evidence="1" type="ORF">NPIL_626121</name>
</gene>
<reference evidence="1" key="1">
    <citation type="submission" date="2020-08" db="EMBL/GenBank/DDBJ databases">
        <title>Multicomponent nature underlies the extraordinary mechanical properties of spider dragline silk.</title>
        <authorList>
            <person name="Kono N."/>
            <person name="Nakamura H."/>
            <person name="Mori M."/>
            <person name="Yoshida Y."/>
            <person name="Ohtoshi R."/>
            <person name="Malay A.D."/>
            <person name="Moran D.A.P."/>
            <person name="Tomita M."/>
            <person name="Numata K."/>
            <person name="Arakawa K."/>
        </authorList>
    </citation>
    <scope>NUCLEOTIDE SEQUENCE</scope>
</reference>
<dbReference type="AlphaFoldDB" id="A0A8X6NXF8"/>
<sequence length="101" mass="12138">MEQRKLKCQKRFRFKKDTEPNGTFSDFPFIVQWESRERVKEIVAVRTPHPPSPGMFDDEVLGLIENSVVLEFRYMKMSNNSTDFRNIKAWRQYKRYTSALN</sequence>
<protein>
    <submittedName>
        <fullName evidence="1">Uncharacterized protein</fullName>
    </submittedName>
</protein>
<dbReference type="Proteomes" id="UP000887013">
    <property type="component" value="Unassembled WGS sequence"/>
</dbReference>
<name>A0A8X6NXF8_NEPPI</name>
<keyword evidence="2" id="KW-1185">Reference proteome</keyword>
<accession>A0A8X6NXF8</accession>
<comment type="caution">
    <text evidence="1">The sequence shown here is derived from an EMBL/GenBank/DDBJ whole genome shotgun (WGS) entry which is preliminary data.</text>
</comment>
<dbReference type="EMBL" id="BMAW01013991">
    <property type="protein sequence ID" value="GFT36747.1"/>
    <property type="molecule type" value="Genomic_DNA"/>
</dbReference>
<organism evidence="1 2">
    <name type="scientific">Nephila pilipes</name>
    <name type="common">Giant wood spider</name>
    <name type="synonym">Nephila maculata</name>
    <dbReference type="NCBI Taxonomy" id="299642"/>
    <lineage>
        <taxon>Eukaryota</taxon>
        <taxon>Metazoa</taxon>
        <taxon>Ecdysozoa</taxon>
        <taxon>Arthropoda</taxon>
        <taxon>Chelicerata</taxon>
        <taxon>Arachnida</taxon>
        <taxon>Araneae</taxon>
        <taxon>Araneomorphae</taxon>
        <taxon>Entelegynae</taxon>
        <taxon>Araneoidea</taxon>
        <taxon>Nephilidae</taxon>
        <taxon>Nephila</taxon>
    </lineage>
</organism>
<proteinExistence type="predicted"/>
<evidence type="ECO:0000313" key="1">
    <source>
        <dbReference type="EMBL" id="GFT36747.1"/>
    </source>
</evidence>
<evidence type="ECO:0000313" key="2">
    <source>
        <dbReference type="Proteomes" id="UP000887013"/>
    </source>
</evidence>